<feature type="transmembrane region" description="Helical" evidence="7">
    <location>
        <begin position="45"/>
        <end position="67"/>
    </location>
</feature>
<keyword evidence="3 7" id="KW-1133">Transmembrane helix</keyword>
<evidence type="ECO:0000313" key="10">
    <source>
        <dbReference type="Proteomes" id="UP000016933"/>
    </source>
</evidence>
<dbReference type="STRING" id="675120.N1Q092"/>
<feature type="transmembrane region" description="Helical" evidence="7">
    <location>
        <begin position="255"/>
        <end position="275"/>
    </location>
</feature>
<name>N1Q092_DOTSN</name>
<keyword evidence="2 7" id="KW-0812">Transmembrane</keyword>
<dbReference type="PANTHER" id="PTHR33048:SF47">
    <property type="entry name" value="INTEGRAL MEMBRANE PROTEIN-RELATED"/>
    <property type="match status" value="1"/>
</dbReference>
<organism evidence="9 10">
    <name type="scientific">Dothistroma septosporum (strain NZE10 / CBS 128990)</name>
    <name type="common">Red band needle blight fungus</name>
    <name type="synonym">Mycosphaerella pini</name>
    <dbReference type="NCBI Taxonomy" id="675120"/>
    <lineage>
        <taxon>Eukaryota</taxon>
        <taxon>Fungi</taxon>
        <taxon>Dikarya</taxon>
        <taxon>Ascomycota</taxon>
        <taxon>Pezizomycotina</taxon>
        <taxon>Dothideomycetes</taxon>
        <taxon>Dothideomycetidae</taxon>
        <taxon>Mycosphaerellales</taxon>
        <taxon>Mycosphaerellaceae</taxon>
        <taxon>Dothistroma</taxon>
    </lineage>
</organism>
<dbReference type="PANTHER" id="PTHR33048">
    <property type="entry name" value="PTH11-LIKE INTEGRAL MEMBRANE PROTEIN (AFU_ORTHOLOGUE AFUA_5G11245)"/>
    <property type="match status" value="1"/>
</dbReference>
<feature type="compositionally biased region" description="Low complexity" evidence="6">
    <location>
        <begin position="388"/>
        <end position="398"/>
    </location>
</feature>
<evidence type="ECO:0000256" key="5">
    <source>
        <dbReference type="ARBA" id="ARBA00038359"/>
    </source>
</evidence>
<proteinExistence type="inferred from homology"/>
<feature type="region of interest" description="Disordered" evidence="6">
    <location>
        <begin position="311"/>
        <end position="334"/>
    </location>
</feature>
<feature type="compositionally biased region" description="Basic and acidic residues" evidence="6">
    <location>
        <begin position="374"/>
        <end position="386"/>
    </location>
</feature>
<dbReference type="GO" id="GO:0016020">
    <property type="term" value="C:membrane"/>
    <property type="evidence" value="ECO:0007669"/>
    <property type="project" value="UniProtKB-SubCell"/>
</dbReference>
<dbReference type="eggNOG" id="ENOG502SJ6K">
    <property type="taxonomic scope" value="Eukaryota"/>
</dbReference>
<evidence type="ECO:0000256" key="1">
    <source>
        <dbReference type="ARBA" id="ARBA00004141"/>
    </source>
</evidence>
<evidence type="ECO:0000256" key="6">
    <source>
        <dbReference type="SAM" id="MobiDB-lite"/>
    </source>
</evidence>
<feature type="domain" description="Rhodopsin" evidence="8">
    <location>
        <begin position="42"/>
        <end position="270"/>
    </location>
</feature>
<dbReference type="Pfam" id="PF20684">
    <property type="entry name" value="Fung_rhodopsin"/>
    <property type="match status" value="1"/>
</dbReference>
<evidence type="ECO:0000256" key="4">
    <source>
        <dbReference type="ARBA" id="ARBA00023136"/>
    </source>
</evidence>
<comment type="subcellular location">
    <subcellularLocation>
        <location evidence="1">Membrane</location>
        <topology evidence="1">Multi-pass membrane protein</topology>
    </subcellularLocation>
</comment>
<dbReference type="AlphaFoldDB" id="N1Q092"/>
<evidence type="ECO:0000256" key="2">
    <source>
        <dbReference type="ARBA" id="ARBA00022692"/>
    </source>
</evidence>
<accession>N1Q092</accession>
<comment type="similarity">
    <text evidence="5">Belongs to the SAT4 family.</text>
</comment>
<feature type="transmembrane region" description="Helical" evidence="7">
    <location>
        <begin position="215"/>
        <end position="235"/>
    </location>
</feature>
<dbReference type="OMA" id="EHMQMIT"/>
<feature type="region of interest" description="Disordered" evidence="6">
    <location>
        <begin position="278"/>
        <end position="298"/>
    </location>
</feature>
<reference evidence="10" key="1">
    <citation type="journal article" date="2012" name="PLoS Genet.">
        <title>The genomes of the fungal plant pathogens Cladosporium fulvum and Dothistroma septosporum reveal adaptation to different hosts and lifestyles but also signatures of common ancestry.</title>
        <authorList>
            <person name="de Wit P.J.G.M."/>
            <person name="van der Burgt A."/>
            <person name="Oekmen B."/>
            <person name="Stergiopoulos I."/>
            <person name="Abd-Elsalam K.A."/>
            <person name="Aerts A.L."/>
            <person name="Bahkali A.H."/>
            <person name="Beenen H.G."/>
            <person name="Chettri P."/>
            <person name="Cox M.P."/>
            <person name="Datema E."/>
            <person name="de Vries R.P."/>
            <person name="Dhillon B."/>
            <person name="Ganley A.R."/>
            <person name="Griffiths S.A."/>
            <person name="Guo Y."/>
            <person name="Hamelin R.C."/>
            <person name="Henrissat B."/>
            <person name="Kabir M.S."/>
            <person name="Jashni M.K."/>
            <person name="Kema G."/>
            <person name="Klaubauf S."/>
            <person name="Lapidus A."/>
            <person name="Levasseur A."/>
            <person name="Lindquist E."/>
            <person name="Mehrabi R."/>
            <person name="Ohm R.A."/>
            <person name="Owen T.J."/>
            <person name="Salamov A."/>
            <person name="Schwelm A."/>
            <person name="Schijlen E."/>
            <person name="Sun H."/>
            <person name="van den Burg H.A."/>
            <person name="van Ham R.C.H.J."/>
            <person name="Zhang S."/>
            <person name="Goodwin S.B."/>
            <person name="Grigoriev I.V."/>
            <person name="Collemare J."/>
            <person name="Bradshaw R.E."/>
        </authorList>
    </citation>
    <scope>NUCLEOTIDE SEQUENCE [LARGE SCALE GENOMIC DNA]</scope>
    <source>
        <strain evidence="10">NZE10 / CBS 128990</strain>
    </source>
</reference>
<dbReference type="Proteomes" id="UP000016933">
    <property type="component" value="Unassembled WGS sequence"/>
</dbReference>
<keyword evidence="4 7" id="KW-0472">Membrane</keyword>
<sequence>MTPLVVESWIWWSLVILIATSRFISRWMTLGSTDFSGIRIPRYQLDDFIMMASLCFYTTNIVTINIVNNHGSNLLPPGFDINTLTPADIAERSFASKLVLVVEQTQCVTIWGAKLCLIILYHRLTQLRWENIGIKVLAGYVIGSFVIMEILYFGVWCQPFHEYWAVPTSSSQCDAATNHLITNASFNLSSDLIMLAIGLPMFLRMKLRWRKKVPVVGVFSLGIFVVLAAILNKVYSFSQPFGSLWSFWYVREASTALLVANLPFVWKVFATVTGLKSSSAGTRRGTAELETANNDSQRENSILSLSAFLSEGPPREVSEKGNSLRRASSRQMTGLTLGEMLTGDKEERAGARDYAYGLAPPMNRAVVNEGTVHETFRRDSDPDRRRSTTPASSTLPPSMQSSWSAGSFV</sequence>
<gene>
    <name evidence="9" type="ORF">DOTSEDRAFT_84550</name>
</gene>
<feature type="region of interest" description="Disordered" evidence="6">
    <location>
        <begin position="374"/>
        <end position="409"/>
    </location>
</feature>
<protein>
    <recommendedName>
        <fullName evidence="8">Rhodopsin domain-containing protein</fullName>
    </recommendedName>
</protein>
<evidence type="ECO:0000313" key="9">
    <source>
        <dbReference type="EMBL" id="EME49087.1"/>
    </source>
</evidence>
<feature type="compositionally biased region" description="Polar residues" evidence="6">
    <location>
        <begin position="399"/>
        <end position="409"/>
    </location>
</feature>
<dbReference type="OrthoDB" id="3903189at2759"/>
<keyword evidence="10" id="KW-1185">Reference proteome</keyword>
<evidence type="ECO:0000256" key="7">
    <source>
        <dbReference type="SAM" id="Phobius"/>
    </source>
</evidence>
<feature type="transmembrane region" description="Helical" evidence="7">
    <location>
        <begin position="6"/>
        <end position="24"/>
    </location>
</feature>
<feature type="transmembrane region" description="Helical" evidence="7">
    <location>
        <begin position="108"/>
        <end position="124"/>
    </location>
</feature>
<feature type="transmembrane region" description="Helical" evidence="7">
    <location>
        <begin position="184"/>
        <end position="203"/>
    </location>
</feature>
<evidence type="ECO:0000259" key="8">
    <source>
        <dbReference type="Pfam" id="PF20684"/>
    </source>
</evidence>
<reference evidence="9 10" key="2">
    <citation type="journal article" date="2012" name="PLoS Pathog.">
        <title>Diverse lifestyles and strategies of plant pathogenesis encoded in the genomes of eighteen Dothideomycetes fungi.</title>
        <authorList>
            <person name="Ohm R.A."/>
            <person name="Feau N."/>
            <person name="Henrissat B."/>
            <person name="Schoch C.L."/>
            <person name="Horwitz B.A."/>
            <person name="Barry K.W."/>
            <person name="Condon B.J."/>
            <person name="Copeland A.C."/>
            <person name="Dhillon B."/>
            <person name="Glaser F."/>
            <person name="Hesse C.N."/>
            <person name="Kosti I."/>
            <person name="LaButti K."/>
            <person name="Lindquist E.A."/>
            <person name="Lucas S."/>
            <person name="Salamov A.A."/>
            <person name="Bradshaw R.E."/>
            <person name="Ciuffetti L."/>
            <person name="Hamelin R.C."/>
            <person name="Kema G.H.J."/>
            <person name="Lawrence C."/>
            <person name="Scott J.A."/>
            <person name="Spatafora J.W."/>
            <person name="Turgeon B.G."/>
            <person name="de Wit P.J.G.M."/>
            <person name="Zhong S."/>
            <person name="Goodwin S.B."/>
            <person name="Grigoriev I.V."/>
        </authorList>
    </citation>
    <scope>NUCLEOTIDE SEQUENCE [LARGE SCALE GENOMIC DNA]</scope>
    <source>
        <strain evidence="10">NZE10 / CBS 128990</strain>
    </source>
</reference>
<evidence type="ECO:0000256" key="3">
    <source>
        <dbReference type="ARBA" id="ARBA00022989"/>
    </source>
</evidence>
<dbReference type="HOGENOM" id="CLU_019101_2_2_1"/>
<feature type="compositionally biased region" description="Polar residues" evidence="6">
    <location>
        <begin position="325"/>
        <end position="334"/>
    </location>
</feature>
<dbReference type="InterPro" id="IPR052337">
    <property type="entry name" value="SAT4-like"/>
</dbReference>
<dbReference type="EMBL" id="KB446535">
    <property type="protein sequence ID" value="EME49087.1"/>
    <property type="molecule type" value="Genomic_DNA"/>
</dbReference>
<dbReference type="InterPro" id="IPR049326">
    <property type="entry name" value="Rhodopsin_dom_fungi"/>
</dbReference>
<feature type="transmembrane region" description="Helical" evidence="7">
    <location>
        <begin position="136"/>
        <end position="155"/>
    </location>
</feature>